<dbReference type="EMBL" id="FTOF01000004">
    <property type="protein sequence ID" value="SIS45531.1"/>
    <property type="molecule type" value="Genomic_DNA"/>
</dbReference>
<dbReference type="Gene3D" id="3.40.390.10">
    <property type="entry name" value="Collagenase (Catalytic Domain)"/>
    <property type="match status" value="1"/>
</dbReference>
<organism evidence="1 2">
    <name type="scientific">Corynebacterium appendicis CIP 107643</name>
    <dbReference type="NCBI Taxonomy" id="1161099"/>
    <lineage>
        <taxon>Bacteria</taxon>
        <taxon>Bacillati</taxon>
        <taxon>Actinomycetota</taxon>
        <taxon>Actinomycetes</taxon>
        <taxon>Mycobacteriales</taxon>
        <taxon>Corynebacteriaceae</taxon>
        <taxon>Corynebacterium</taxon>
    </lineage>
</organism>
<dbReference type="SUPFAM" id="SSF55486">
    <property type="entry name" value="Metalloproteases ('zincins'), catalytic domain"/>
    <property type="match status" value="1"/>
</dbReference>
<keyword evidence="2" id="KW-1185">Reference proteome</keyword>
<evidence type="ECO:0008006" key="3">
    <source>
        <dbReference type="Google" id="ProtNLM"/>
    </source>
</evidence>
<reference evidence="2" key="1">
    <citation type="submission" date="2017-01" db="EMBL/GenBank/DDBJ databases">
        <authorList>
            <person name="Varghese N."/>
            <person name="Submissions S."/>
        </authorList>
    </citation>
    <scope>NUCLEOTIDE SEQUENCE [LARGE SCALE GENOMIC DNA]</scope>
    <source>
        <strain evidence="2">DSM 44531</strain>
    </source>
</reference>
<dbReference type="InterPro" id="IPR024079">
    <property type="entry name" value="MetalloPept_cat_dom_sf"/>
</dbReference>
<name>A0A1N7J8H0_9CORY</name>
<dbReference type="Proteomes" id="UP000186292">
    <property type="component" value="Unassembled WGS sequence"/>
</dbReference>
<accession>A0A1N7J8H0</accession>
<protein>
    <recommendedName>
        <fullName evidence="3">Matrixin</fullName>
    </recommendedName>
</protein>
<dbReference type="STRING" id="1161099.SAMN05444817_104164"/>
<proteinExistence type="predicted"/>
<sequence length="124" mass="13957">MVADQTSRGEAELGLNYPRSGGFWHNSSVDEQLRNTILHELGHNIGLSHTGALKLVGPEGQNYLPEYRSTVNYLYQFSHFGFTDKESRSQPTLPEVCTGQPCYDSVRAEQNPCPWRSHADEQGF</sequence>
<dbReference type="GO" id="GO:0008237">
    <property type="term" value="F:metallopeptidase activity"/>
    <property type="evidence" value="ECO:0007669"/>
    <property type="project" value="InterPro"/>
</dbReference>
<evidence type="ECO:0000313" key="1">
    <source>
        <dbReference type="EMBL" id="SIS45531.1"/>
    </source>
</evidence>
<evidence type="ECO:0000313" key="2">
    <source>
        <dbReference type="Proteomes" id="UP000186292"/>
    </source>
</evidence>
<gene>
    <name evidence="1" type="ORF">SAMN05444817_104164</name>
</gene>
<dbReference type="AlphaFoldDB" id="A0A1N7J8H0"/>